<evidence type="ECO:0000313" key="5">
    <source>
        <dbReference type="RefSeq" id="XP_030378816.1"/>
    </source>
</evidence>
<dbReference type="PROSITE" id="PS51203">
    <property type="entry name" value="CS"/>
    <property type="match status" value="1"/>
</dbReference>
<sequence>MSATAGSVPPPVSWAQRNDLVFLIIDVECKDMEHRVTEESFTFKGVNALDESKRYDVTLHFLHSVDAEKATSKNIGRCLEFTIPKKESGPYWPTLTTDPTKLHFLKANFAKWRDESDNEDDNDGVATDQGILDNLRNNSNAGWNNQLDLDDLRDFNYFEGVEDDIDGNTPSPSQEDDEDNDSNVDGDNEL</sequence>
<dbReference type="PANTHER" id="PTHR22932:SF1">
    <property type="entry name" value="CO-CHAPERONE PROTEIN DAF-41"/>
    <property type="match status" value="1"/>
</dbReference>
<feature type="compositionally biased region" description="Acidic residues" evidence="2">
    <location>
        <begin position="174"/>
        <end position="190"/>
    </location>
</feature>
<dbReference type="AlphaFoldDB" id="A0A6J2TQ76"/>
<dbReference type="CDD" id="cd06465">
    <property type="entry name" value="p23_hB-ind1_like"/>
    <property type="match status" value="1"/>
</dbReference>
<dbReference type="GO" id="GO:0051879">
    <property type="term" value="F:Hsp90 protein binding"/>
    <property type="evidence" value="ECO:0007669"/>
    <property type="project" value="InterPro"/>
</dbReference>
<dbReference type="Gene3D" id="2.60.40.790">
    <property type="match status" value="1"/>
</dbReference>
<dbReference type="GO" id="GO:0005634">
    <property type="term" value="C:nucleus"/>
    <property type="evidence" value="ECO:0007669"/>
    <property type="project" value="TreeGrafter"/>
</dbReference>
<dbReference type="InterPro" id="IPR045250">
    <property type="entry name" value="p23-like"/>
</dbReference>
<dbReference type="OrthoDB" id="1564555at2759"/>
<organism evidence="4 5">
    <name type="scientific">Drosophila lebanonensis</name>
    <name type="common">Fruit fly</name>
    <name type="synonym">Scaptodrosophila lebanonensis</name>
    <dbReference type="NCBI Taxonomy" id="7225"/>
    <lineage>
        <taxon>Eukaryota</taxon>
        <taxon>Metazoa</taxon>
        <taxon>Ecdysozoa</taxon>
        <taxon>Arthropoda</taxon>
        <taxon>Hexapoda</taxon>
        <taxon>Insecta</taxon>
        <taxon>Pterygota</taxon>
        <taxon>Neoptera</taxon>
        <taxon>Endopterygota</taxon>
        <taxon>Diptera</taxon>
        <taxon>Brachycera</taxon>
        <taxon>Muscomorpha</taxon>
        <taxon>Ephydroidea</taxon>
        <taxon>Drosophilidae</taxon>
        <taxon>Scaptodrosophila</taxon>
    </lineage>
</organism>
<dbReference type="InterPro" id="IPR008978">
    <property type="entry name" value="HSP20-like_chaperone"/>
</dbReference>
<dbReference type="SUPFAM" id="SSF49764">
    <property type="entry name" value="HSP20-like chaperones"/>
    <property type="match status" value="1"/>
</dbReference>
<dbReference type="GO" id="GO:0051131">
    <property type="term" value="P:chaperone-mediated protein complex assembly"/>
    <property type="evidence" value="ECO:0007669"/>
    <property type="project" value="TreeGrafter"/>
</dbReference>
<dbReference type="RefSeq" id="XP_030378816.1">
    <property type="nucleotide sequence ID" value="XM_030522956.1"/>
</dbReference>
<dbReference type="InterPro" id="IPR007052">
    <property type="entry name" value="CS_dom"/>
</dbReference>
<gene>
    <name evidence="5" type="primary">LOC115627313</name>
</gene>
<feature type="region of interest" description="Disordered" evidence="2">
    <location>
        <begin position="159"/>
        <end position="190"/>
    </location>
</feature>
<keyword evidence="4" id="KW-1185">Reference proteome</keyword>
<feature type="domain" description="CS" evidence="3">
    <location>
        <begin position="7"/>
        <end position="96"/>
    </location>
</feature>
<dbReference type="PANTHER" id="PTHR22932">
    <property type="entry name" value="TELOMERASE-BINDING PROTEIN P23 HSP90 CO-CHAPERONE"/>
    <property type="match status" value="1"/>
</dbReference>
<name>A0A6J2TQ76_DROLE</name>
<dbReference type="GO" id="GO:0006457">
    <property type="term" value="P:protein folding"/>
    <property type="evidence" value="ECO:0007669"/>
    <property type="project" value="TreeGrafter"/>
</dbReference>
<dbReference type="GeneID" id="115627313"/>
<evidence type="ECO:0000256" key="1">
    <source>
        <dbReference type="ARBA" id="ARBA00025733"/>
    </source>
</evidence>
<evidence type="ECO:0000259" key="3">
    <source>
        <dbReference type="PROSITE" id="PS51203"/>
    </source>
</evidence>
<dbReference type="Proteomes" id="UP000504634">
    <property type="component" value="Unplaced"/>
</dbReference>
<comment type="similarity">
    <text evidence="1">Belongs to the p23/wos2 family.</text>
</comment>
<dbReference type="GO" id="GO:0005829">
    <property type="term" value="C:cytosol"/>
    <property type="evidence" value="ECO:0007669"/>
    <property type="project" value="TreeGrafter"/>
</dbReference>
<protein>
    <submittedName>
        <fullName evidence="5">Uncharacterized protein CG16817-like</fullName>
    </submittedName>
</protein>
<evidence type="ECO:0000313" key="4">
    <source>
        <dbReference type="Proteomes" id="UP000504634"/>
    </source>
</evidence>
<accession>A0A6J2TQ76</accession>
<proteinExistence type="inferred from homology"/>
<reference evidence="5" key="1">
    <citation type="submission" date="2025-08" db="UniProtKB">
        <authorList>
            <consortium name="RefSeq"/>
        </authorList>
    </citation>
    <scope>IDENTIFICATION</scope>
    <source>
        <strain evidence="5">11010-0011.00</strain>
        <tissue evidence="5">Whole body</tissue>
    </source>
</reference>
<evidence type="ECO:0000256" key="2">
    <source>
        <dbReference type="SAM" id="MobiDB-lite"/>
    </source>
</evidence>
<dbReference type="FunFam" id="2.60.40.790:FF:000013">
    <property type="entry name" value="Very-long-chain (3R)-3-hydroxyacyl-CoA dehydratase"/>
    <property type="match status" value="1"/>
</dbReference>
<dbReference type="GO" id="GO:0051087">
    <property type="term" value="F:protein-folding chaperone binding"/>
    <property type="evidence" value="ECO:0007669"/>
    <property type="project" value="TreeGrafter"/>
</dbReference>